<evidence type="ECO:0000256" key="2">
    <source>
        <dbReference type="ARBA" id="ARBA00022745"/>
    </source>
</evidence>
<dbReference type="SMART" id="SM00380">
    <property type="entry name" value="AP2"/>
    <property type="match status" value="2"/>
</dbReference>
<evidence type="ECO:0000313" key="9">
    <source>
        <dbReference type="Proteomes" id="UP001634393"/>
    </source>
</evidence>
<dbReference type="GO" id="GO:0009873">
    <property type="term" value="P:ethylene-activated signaling pathway"/>
    <property type="evidence" value="ECO:0007669"/>
    <property type="project" value="UniProtKB-KW"/>
</dbReference>
<dbReference type="InterPro" id="IPR036955">
    <property type="entry name" value="AP2/ERF_dom_sf"/>
</dbReference>
<sequence length="213" mass="24866">MEEFDPVQKKSRRQVLEKKINILEKNKEKSEKFVGVRMRRPGKYSAEIKDPFLKKRVWLGNFTTPEEASKAYLSRKHEIEEKFLENNIPKRKIRDSKKPTNGKFAGVRRRGLGKFAAVIRDPFLKKRVWLGTFATAEDASKAYVSKKREIEEKLRAKQGLEEKYEVVVLENKEEDKFGFLNGVQVIDSYGFLLGEFSQIDDLSICIREDGIWC</sequence>
<keyword evidence="3" id="KW-0805">Transcription regulation</keyword>
<dbReference type="GO" id="GO:0005634">
    <property type="term" value="C:nucleus"/>
    <property type="evidence" value="ECO:0007669"/>
    <property type="project" value="UniProtKB-SubCell"/>
</dbReference>
<comment type="subcellular location">
    <subcellularLocation>
        <location evidence="1">Nucleus</location>
    </subcellularLocation>
</comment>
<feature type="domain" description="AP2/ERF" evidence="7">
    <location>
        <begin position="103"/>
        <end position="161"/>
    </location>
</feature>
<protein>
    <recommendedName>
        <fullName evidence="7">AP2/ERF domain-containing protein</fullName>
    </recommendedName>
</protein>
<dbReference type="PROSITE" id="PS51032">
    <property type="entry name" value="AP2_ERF"/>
    <property type="match status" value="2"/>
</dbReference>
<evidence type="ECO:0000256" key="1">
    <source>
        <dbReference type="ARBA" id="ARBA00004123"/>
    </source>
</evidence>
<keyword evidence="2" id="KW-0936">Ethylene signaling pathway</keyword>
<dbReference type="InterPro" id="IPR016177">
    <property type="entry name" value="DNA-bd_dom_sf"/>
</dbReference>
<name>A0ABD3T206_9LAMI</name>
<dbReference type="PANTHER" id="PTHR31677">
    <property type="entry name" value="AP2 DOMAIN CLASS TRANSCRIPTION FACTOR"/>
    <property type="match status" value="1"/>
</dbReference>
<feature type="domain" description="AP2/ERF" evidence="7">
    <location>
        <begin position="32"/>
        <end position="89"/>
    </location>
</feature>
<keyword evidence="6" id="KW-0539">Nucleus</keyword>
<comment type="caution">
    <text evidence="8">The sequence shown here is derived from an EMBL/GenBank/DDBJ whole genome shotgun (WGS) entry which is preliminary data.</text>
</comment>
<organism evidence="8 9">
    <name type="scientific">Penstemon smallii</name>
    <dbReference type="NCBI Taxonomy" id="265156"/>
    <lineage>
        <taxon>Eukaryota</taxon>
        <taxon>Viridiplantae</taxon>
        <taxon>Streptophyta</taxon>
        <taxon>Embryophyta</taxon>
        <taxon>Tracheophyta</taxon>
        <taxon>Spermatophyta</taxon>
        <taxon>Magnoliopsida</taxon>
        <taxon>eudicotyledons</taxon>
        <taxon>Gunneridae</taxon>
        <taxon>Pentapetalae</taxon>
        <taxon>asterids</taxon>
        <taxon>lamiids</taxon>
        <taxon>Lamiales</taxon>
        <taxon>Plantaginaceae</taxon>
        <taxon>Cheloneae</taxon>
        <taxon>Penstemon</taxon>
    </lineage>
</organism>
<evidence type="ECO:0000259" key="7">
    <source>
        <dbReference type="PROSITE" id="PS51032"/>
    </source>
</evidence>
<dbReference type="PRINTS" id="PR00367">
    <property type="entry name" value="ETHRSPELEMNT"/>
</dbReference>
<dbReference type="Proteomes" id="UP001634393">
    <property type="component" value="Unassembled WGS sequence"/>
</dbReference>
<reference evidence="8 9" key="1">
    <citation type="submission" date="2024-12" db="EMBL/GenBank/DDBJ databases">
        <title>The unique morphological basis and parallel evolutionary history of personate flowers in Penstemon.</title>
        <authorList>
            <person name="Depatie T.H."/>
            <person name="Wessinger C.A."/>
        </authorList>
    </citation>
    <scope>NUCLEOTIDE SEQUENCE [LARGE SCALE GENOMIC DNA]</scope>
    <source>
        <strain evidence="8">WTNN_2</strain>
        <tissue evidence="8">Leaf</tissue>
    </source>
</reference>
<proteinExistence type="predicted"/>
<dbReference type="SUPFAM" id="SSF54171">
    <property type="entry name" value="DNA-binding domain"/>
    <property type="match status" value="2"/>
</dbReference>
<dbReference type="CDD" id="cd00018">
    <property type="entry name" value="AP2"/>
    <property type="match status" value="2"/>
</dbReference>
<dbReference type="PANTHER" id="PTHR31677:SF222">
    <property type="entry name" value="AP2_ERF DOMAIN-CONTAINING TRANSCRIPTION FACTOR"/>
    <property type="match status" value="1"/>
</dbReference>
<keyword evidence="5" id="KW-0804">Transcription</keyword>
<gene>
    <name evidence="8" type="ORF">ACJIZ3_019726</name>
</gene>
<accession>A0ABD3T206</accession>
<evidence type="ECO:0000256" key="3">
    <source>
        <dbReference type="ARBA" id="ARBA00023015"/>
    </source>
</evidence>
<evidence type="ECO:0000256" key="4">
    <source>
        <dbReference type="ARBA" id="ARBA00023125"/>
    </source>
</evidence>
<keyword evidence="4" id="KW-0238">DNA-binding</keyword>
<dbReference type="GO" id="GO:0003677">
    <property type="term" value="F:DNA binding"/>
    <property type="evidence" value="ECO:0007669"/>
    <property type="project" value="UniProtKB-KW"/>
</dbReference>
<evidence type="ECO:0000256" key="5">
    <source>
        <dbReference type="ARBA" id="ARBA00023163"/>
    </source>
</evidence>
<evidence type="ECO:0000256" key="6">
    <source>
        <dbReference type="ARBA" id="ARBA00023242"/>
    </source>
</evidence>
<dbReference type="AlphaFoldDB" id="A0ABD3T206"/>
<dbReference type="Gene3D" id="3.30.730.10">
    <property type="entry name" value="AP2/ERF domain"/>
    <property type="match status" value="2"/>
</dbReference>
<evidence type="ECO:0000313" key="8">
    <source>
        <dbReference type="EMBL" id="KAL3830924.1"/>
    </source>
</evidence>
<dbReference type="InterPro" id="IPR001471">
    <property type="entry name" value="AP2/ERF_dom"/>
</dbReference>
<dbReference type="EMBL" id="JBJXBP010000005">
    <property type="protein sequence ID" value="KAL3830924.1"/>
    <property type="molecule type" value="Genomic_DNA"/>
</dbReference>
<keyword evidence="9" id="KW-1185">Reference proteome</keyword>